<organism evidence="1 2">
    <name type="scientific">Thermoanaerobacter pentosaceus</name>
    <dbReference type="NCBI Taxonomy" id="694059"/>
    <lineage>
        <taxon>Bacteria</taxon>
        <taxon>Bacillati</taxon>
        <taxon>Bacillota</taxon>
        <taxon>Clostridia</taxon>
        <taxon>Thermoanaerobacterales</taxon>
        <taxon>Thermoanaerobacteraceae</taxon>
        <taxon>Thermoanaerobacter</taxon>
    </lineage>
</organism>
<dbReference type="Proteomes" id="UP001223886">
    <property type="component" value="Unassembled WGS sequence"/>
</dbReference>
<gene>
    <name evidence="1" type="ORF">J2S24_002138</name>
</gene>
<reference evidence="1 2" key="1">
    <citation type="submission" date="2023-07" db="EMBL/GenBank/DDBJ databases">
        <title>Genomic Encyclopedia of Type Strains, Phase IV (KMG-IV): sequencing the most valuable type-strain genomes for metagenomic binning, comparative biology and taxonomic classification.</title>
        <authorList>
            <person name="Goeker M."/>
        </authorList>
    </citation>
    <scope>NUCLEOTIDE SEQUENCE [LARGE SCALE GENOMIC DNA]</scope>
    <source>
        <strain evidence="1 2">DSM 25963</strain>
    </source>
</reference>
<proteinExistence type="predicted"/>
<accession>A0ABT9M6A8</accession>
<protein>
    <submittedName>
        <fullName evidence="1">Uncharacterized protein</fullName>
    </submittedName>
</protein>
<evidence type="ECO:0000313" key="1">
    <source>
        <dbReference type="EMBL" id="MDP9751625.1"/>
    </source>
</evidence>
<evidence type="ECO:0000313" key="2">
    <source>
        <dbReference type="Proteomes" id="UP001223886"/>
    </source>
</evidence>
<sequence>MPKFKTLILTEKNILYKKSSAISHYCDVVTTLFLKGGR</sequence>
<comment type="caution">
    <text evidence="1">The sequence shown here is derived from an EMBL/GenBank/DDBJ whole genome shotgun (WGS) entry which is preliminary data.</text>
</comment>
<keyword evidence="2" id="KW-1185">Reference proteome</keyword>
<name>A0ABT9M6A8_9THEO</name>
<dbReference type="EMBL" id="JAURUP010000027">
    <property type="protein sequence ID" value="MDP9751625.1"/>
    <property type="molecule type" value="Genomic_DNA"/>
</dbReference>